<evidence type="ECO:0000256" key="1">
    <source>
        <dbReference type="ARBA" id="ARBA00004418"/>
    </source>
</evidence>
<dbReference type="RefSeq" id="WP_108690368.1">
    <property type="nucleotide sequence ID" value="NZ_QCYH01000001.1"/>
</dbReference>
<protein>
    <submittedName>
        <fullName evidence="6">Polyamine ABC transporter substrate-binding protein</fullName>
    </submittedName>
</protein>
<proteinExistence type="predicted"/>
<sequence length="365" mass="40516">MFVFRKSSGTGAAGALRRAAVLPVAALMASSAAFAADSELTVFDWAGYEDPGFFAAYVEEHGDVPTFAFFGDEEEAFQKLRAGFQADVSHPCSQSVTKWMEAGLLEPIDTSRIDLWDDLNPAFRDIEAYYKDGKPYFVPLEWGNSATVYNTELLSEEDVQSLQAFADPAHQGRISIGDNVDDAYALAFLATGVKDWTTATEEDFKKASDFLRKVHQNVRAYWTDGSSLAQLMQSGEVYLAWAWNETYSTMSAEGHPIAMKRDTDEGSSSWVCGYSKLADGPGSDDKFYDFINAWLAPESAEYIVSEWGYGHANMAAMEKLPEDLLKSVGLNSSEELRENTLWQSPIPIELREKIIAEFEMIKAGF</sequence>
<evidence type="ECO:0000313" key="7">
    <source>
        <dbReference type="Proteomes" id="UP000244446"/>
    </source>
</evidence>
<evidence type="ECO:0000256" key="4">
    <source>
        <dbReference type="ARBA" id="ARBA00022764"/>
    </source>
</evidence>
<dbReference type="InterPro" id="IPR006059">
    <property type="entry name" value="SBP"/>
</dbReference>
<accession>A0A2T7GB39</accession>
<dbReference type="InterPro" id="IPR001188">
    <property type="entry name" value="Sperm_putr-bd"/>
</dbReference>
<dbReference type="GO" id="GO:0015846">
    <property type="term" value="P:polyamine transport"/>
    <property type="evidence" value="ECO:0007669"/>
    <property type="project" value="InterPro"/>
</dbReference>
<evidence type="ECO:0000256" key="2">
    <source>
        <dbReference type="ARBA" id="ARBA00022448"/>
    </source>
</evidence>
<dbReference type="OrthoDB" id="9769319at2"/>
<keyword evidence="4" id="KW-0574">Periplasm</keyword>
<name>A0A2T7GB39_9RHOB</name>
<organism evidence="6 7">
    <name type="scientific">Pelagivirga sediminicola</name>
    <dbReference type="NCBI Taxonomy" id="2170575"/>
    <lineage>
        <taxon>Bacteria</taxon>
        <taxon>Pseudomonadati</taxon>
        <taxon>Pseudomonadota</taxon>
        <taxon>Alphaproteobacteria</taxon>
        <taxon>Rhodobacterales</taxon>
        <taxon>Paracoccaceae</taxon>
        <taxon>Pelagivirga</taxon>
    </lineage>
</organism>
<feature type="chain" id="PRO_5015613379" evidence="5">
    <location>
        <begin position="36"/>
        <end position="365"/>
    </location>
</feature>
<dbReference type="AlphaFoldDB" id="A0A2T7GB39"/>
<keyword evidence="7" id="KW-1185">Reference proteome</keyword>
<dbReference type="Proteomes" id="UP000244446">
    <property type="component" value="Unassembled WGS sequence"/>
</dbReference>
<dbReference type="PANTHER" id="PTHR30222">
    <property type="entry name" value="SPERMIDINE/PUTRESCINE-BINDING PERIPLASMIC PROTEIN"/>
    <property type="match status" value="1"/>
</dbReference>
<dbReference type="Gene3D" id="3.40.190.10">
    <property type="entry name" value="Periplasmic binding protein-like II"/>
    <property type="match status" value="2"/>
</dbReference>
<evidence type="ECO:0000256" key="5">
    <source>
        <dbReference type="SAM" id="SignalP"/>
    </source>
</evidence>
<evidence type="ECO:0000313" key="6">
    <source>
        <dbReference type="EMBL" id="PVA11623.1"/>
    </source>
</evidence>
<feature type="signal peptide" evidence="5">
    <location>
        <begin position="1"/>
        <end position="35"/>
    </location>
</feature>
<dbReference type="GO" id="GO:0042597">
    <property type="term" value="C:periplasmic space"/>
    <property type="evidence" value="ECO:0007669"/>
    <property type="project" value="UniProtKB-SubCell"/>
</dbReference>
<dbReference type="EMBL" id="QCYH01000001">
    <property type="protein sequence ID" value="PVA11623.1"/>
    <property type="molecule type" value="Genomic_DNA"/>
</dbReference>
<dbReference type="SUPFAM" id="SSF53850">
    <property type="entry name" value="Periplasmic binding protein-like II"/>
    <property type="match status" value="1"/>
</dbReference>
<keyword evidence="3 5" id="KW-0732">Signal</keyword>
<reference evidence="6 7" key="1">
    <citation type="submission" date="2018-04" db="EMBL/GenBank/DDBJ databases">
        <title>Pelagivirga bohaiensis gen. nov., sp. nov., a bacterium isolated from the Bohai Sea.</title>
        <authorList>
            <person name="Ji X."/>
        </authorList>
    </citation>
    <scope>NUCLEOTIDE SEQUENCE [LARGE SCALE GENOMIC DNA]</scope>
    <source>
        <strain evidence="6 7">BH-SD19</strain>
    </source>
</reference>
<keyword evidence="2" id="KW-0813">Transport</keyword>
<dbReference type="PANTHER" id="PTHR30222:SF17">
    <property type="entry name" value="SPERMIDINE_PUTRESCINE-BINDING PERIPLASMIC PROTEIN"/>
    <property type="match status" value="1"/>
</dbReference>
<dbReference type="PRINTS" id="PR00909">
    <property type="entry name" value="SPERMDNBNDNG"/>
</dbReference>
<dbReference type="GO" id="GO:0019808">
    <property type="term" value="F:polyamine binding"/>
    <property type="evidence" value="ECO:0007669"/>
    <property type="project" value="InterPro"/>
</dbReference>
<dbReference type="Pfam" id="PF13416">
    <property type="entry name" value="SBP_bac_8"/>
    <property type="match status" value="1"/>
</dbReference>
<comment type="subcellular location">
    <subcellularLocation>
        <location evidence="1">Periplasm</location>
    </subcellularLocation>
</comment>
<gene>
    <name evidence="6" type="ORF">DC366_01260</name>
</gene>
<comment type="caution">
    <text evidence="6">The sequence shown here is derived from an EMBL/GenBank/DDBJ whole genome shotgun (WGS) entry which is preliminary data.</text>
</comment>
<evidence type="ECO:0000256" key="3">
    <source>
        <dbReference type="ARBA" id="ARBA00022729"/>
    </source>
</evidence>